<sequence length="618" mass="68430">ASEFKFGIQRSSMWQFIGRKVSFSLTMDIPESTPLQAKIKLLPNGTAKLRLTQVKFALVSEYLNASINTTTLISSASEGLKDIALIDLGDVTRIPTDSSTQIKIDFEVQLLSHVHIINGGVQWVSVGVQYINQSVWAAQLALKTIQSAVSRPDLMISFWSHSGCMSDTFDKGEVIYRLILSHSDLTTEEVASGMIEWPLPPVLRLKTWNKVDASINVELVNETDRVTIKFGQFNFSDTIDLEVTFNLDLHKTHADGKFHDLTTYVIVKYNGSLNTCSSFSGSREFTFDGPATTSITYYVPKLPCDLPLGMMDGSITNAQITASSHTTGWEPNQGRLNSSRAWIPWMLLAKDKHQYLEVNFNTKVKIIRLTTKGLGESFVTSISLFYSDDGVIFKPLKQGSKTKDLLANINGDCEAVIILPVPFEAVFVRINPTAWQNSIALKVEFYGCKLNQPVLSSPLNFTGRGYYLDKTSDTMYICSLSMECNEHSPKCFFSKGKGASWTAMHHGIISILGHNTLENILYVVSANGKAILKGTTDYSAKFIAVPLNDWDIVKVKGTTNLAVMIGDVLIINDTNVAPLPEHTVISTSGTKWGVSAKGIHVEESLQWKLKATWRCYGS</sequence>
<gene>
    <name evidence="8" type="ORF">PLOB_00016174</name>
</gene>
<dbReference type="InterPro" id="IPR050633">
    <property type="entry name" value="Neuropilin_MCO_CoagFactor"/>
</dbReference>
<evidence type="ECO:0000256" key="4">
    <source>
        <dbReference type="ARBA" id="ARBA00022889"/>
    </source>
</evidence>
<keyword evidence="3" id="KW-0964">Secreted</keyword>
<comment type="caution">
    <text evidence="8">The sequence shown here is derived from an EMBL/GenBank/DDBJ whole genome shotgun (WGS) entry which is preliminary data.</text>
</comment>
<evidence type="ECO:0000313" key="9">
    <source>
        <dbReference type="Proteomes" id="UP001159405"/>
    </source>
</evidence>
<dbReference type="SMART" id="SM00231">
    <property type="entry name" value="FA58C"/>
    <property type="match status" value="1"/>
</dbReference>
<evidence type="ECO:0000256" key="1">
    <source>
        <dbReference type="ARBA" id="ARBA00004184"/>
    </source>
</evidence>
<dbReference type="Gene3D" id="2.60.120.260">
    <property type="entry name" value="Galactose-binding domain-like"/>
    <property type="match status" value="1"/>
</dbReference>
<evidence type="ECO:0000313" key="8">
    <source>
        <dbReference type="EMBL" id="CAH3033935.1"/>
    </source>
</evidence>
<dbReference type="Proteomes" id="UP001159405">
    <property type="component" value="Unassembled WGS sequence"/>
</dbReference>
<keyword evidence="6" id="KW-1015">Disulfide bond</keyword>
<organism evidence="8 9">
    <name type="scientific">Porites lobata</name>
    <dbReference type="NCBI Taxonomy" id="104759"/>
    <lineage>
        <taxon>Eukaryota</taxon>
        <taxon>Metazoa</taxon>
        <taxon>Cnidaria</taxon>
        <taxon>Anthozoa</taxon>
        <taxon>Hexacorallia</taxon>
        <taxon>Scleractinia</taxon>
        <taxon>Fungiina</taxon>
        <taxon>Poritidae</taxon>
        <taxon>Porites</taxon>
    </lineage>
</organism>
<reference evidence="8 9" key="1">
    <citation type="submission" date="2022-05" db="EMBL/GenBank/DDBJ databases">
        <authorList>
            <consortium name="Genoscope - CEA"/>
            <person name="William W."/>
        </authorList>
    </citation>
    <scope>NUCLEOTIDE SEQUENCE [LARGE SCALE GENOMIC DNA]</scope>
</reference>
<dbReference type="InterPro" id="IPR000421">
    <property type="entry name" value="FA58C"/>
</dbReference>
<feature type="domain" description="F5/8 type C" evidence="7">
    <location>
        <begin position="304"/>
        <end position="448"/>
    </location>
</feature>
<comment type="subcellular location">
    <subcellularLocation>
        <location evidence="1">Endomembrane system</location>
        <topology evidence="1">Peripheral membrane protein</topology>
    </subcellularLocation>
    <subcellularLocation>
        <location evidence="2">Secreted</location>
    </subcellularLocation>
</comment>
<keyword evidence="4" id="KW-0130">Cell adhesion</keyword>
<dbReference type="PROSITE" id="PS50022">
    <property type="entry name" value="FA58C_3"/>
    <property type="match status" value="1"/>
</dbReference>
<dbReference type="PANTHER" id="PTHR46806">
    <property type="entry name" value="F5/8 TYPE C DOMAIN-CONTAINING PROTEIN"/>
    <property type="match status" value="1"/>
</dbReference>
<accession>A0ABN8MQZ7</accession>
<evidence type="ECO:0000256" key="2">
    <source>
        <dbReference type="ARBA" id="ARBA00004613"/>
    </source>
</evidence>
<evidence type="ECO:0000256" key="3">
    <source>
        <dbReference type="ARBA" id="ARBA00022525"/>
    </source>
</evidence>
<dbReference type="Pfam" id="PF00754">
    <property type="entry name" value="F5_F8_type_C"/>
    <property type="match status" value="1"/>
</dbReference>
<dbReference type="EMBL" id="CALNXK010000002">
    <property type="protein sequence ID" value="CAH3033935.1"/>
    <property type="molecule type" value="Genomic_DNA"/>
</dbReference>
<evidence type="ECO:0000259" key="7">
    <source>
        <dbReference type="PROSITE" id="PS50022"/>
    </source>
</evidence>
<dbReference type="CDD" id="cd00057">
    <property type="entry name" value="FA58C"/>
    <property type="match status" value="1"/>
</dbReference>
<proteinExistence type="predicted"/>
<keyword evidence="5" id="KW-0472">Membrane</keyword>
<keyword evidence="9" id="KW-1185">Reference proteome</keyword>
<name>A0ABN8MQZ7_9CNID</name>
<dbReference type="PANTHER" id="PTHR46806:SF5">
    <property type="entry name" value="F5_8 TYPE C DOMAIN-CONTAINING PROTEIN"/>
    <property type="match status" value="1"/>
</dbReference>
<dbReference type="InterPro" id="IPR008979">
    <property type="entry name" value="Galactose-bd-like_sf"/>
</dbReference>
<evidence type="ECO:0000256" key="5">
    <source>
        <dbReference type="ARBA" id="ARBA00023136"/>
    </source>
</evidence>
<protein>
    <recommendedName>
        <fullName evidence="7">F5/8 type C domain-containing protein</fullName>
    </recommendedName>
</protein>
<dbReference type="SUPFAM" id="SSF49785">
    <property type="entry name" value="Galactose-binding domain-like"/>
    <property type="match status" value="1"/>
</dbReference>
<evidence type="ECO:0000256" key="6">
    <source>
        <dbReference type="ARBA" id="ARBA00023157"/>
    </source>
</evidence>
<feature type="non-terminal residue" evidence="8">
    <location>
        <position position="1"/>
    </location>
</feature>